<protein>
    <recommendedName>
        <fullName evidence="3">Antitoxin Xre/MbcA/ParS-like toxin-binding domain-containing protein</fullName>
    </recommendedName>
</protein>
<accession>A0ABR6V5S4</accession>
<name>A0ABR6V5S4_9PSED</name>
<keyword evidence="2" id="KW-1185">Reference proteome</keyword>
<sequence length="173" mass="18696">MLVYLSAVGSELAAGIPSPDTQGASCRMRAIPKVRNLSCREAIFQSKAQSRVMASGDWLTWPELNAVLPALAEQLSDGTHDRYLNGAIFSITYEGVEYFPRFAFEARTLASAAQGMQRVIAVLATRMNGWGMALWFESSNSYLAGKLPKDIISSDPDAVVQAAHEEIDGGSHG</sequence>
<evidence type="ECO:0000313" key="2">
    <source>
        <dbReference type="Proteomes" id="UP000628086"/>
    </source>
</evidence>
<dbReference type="Proteomes" id="UP000628086">
    <property type="component" value="Unassembled WGS sequence"/>
</dbReference>
<comment type="caution">
    <text evidence="1">The sequence shown here is derived from an EMBL/GenBank/DDBJ whole genome shotgun (WGS) entry which is preliminary data.</text>
</comment>
<reference evidence="1 2" key="1">
    <citation type="journal article" date="2020" name="Microorganisms">
        <title>Reliable Identification of Environmental Pseudomonas Isolates Using the rpoD Gene.</title>
        <authorList>
            <consortium name="The Broad Institute Genome Sequencing Platform"/>
            <person name="Girard L."/>
            <person name="Lood C."/>
            <person name="Rokni-Zadeh H."/>
            <person name="van Noort V."/>
            <person name="Lavigne R."/>
            <person name="De Mot R."/>
        </authorList>
    </citation>
    <scope>NUCLEOTIDE SEQUENCE [LARGE SCALE GENOMIC DNA]</scope>
    <source>
        <strain evidence="1 2">RW7P2</strain>
    </source>
</reference>
<organism evidence="1 2">
    <name type="scientific">Pseudomonas taiwanensis</name>
    <dbReference type="NCBI Taxonomy" id="470150"/>
    <lineage>
        <taxon>Bacteria</taxon>
        <taxon>Pseudomonadati</taxon>
        <taxon>Pseudomonadota</taxon>
        <taxon>Gammaproteobacteria</taxon>
        <taxon>Pseudomonadales</taxon>
        <taxon>Pseudomonadaceae</taxon>
        <taxon>Pseudomonas</taxon>
    </lineage>
</organism>
<proteinExistence type="predicted"/>
<dbReference type="EMBL" id="JABWRS010000005">
    <property type="protein sequence ID" value="MBC3475832.1"/>
    <property type="molecule type" value="Genomic_DNA"/>
</dbReference>
<evidence type="ECO:0000313" key="1">
    <source>
        <dbReference type="EMBL" id="MBC3475832.1"/>
    </source>
</evidence>
<gene>
    <name evidence="1" type="ORF">HU747_09505</name>
</gene>
<evidence type="ECO:0008006" key="3">
    <source>
        <dbReference type="Google" id="ProtNLM"/>
    </source>
</evidence>